<accession>A0AAW1MZF0</accession>
<evidence type="ECO:0000313" key="2">
    <source>
        <dbReference type="Proteomes" id="UP001458880"/>
    </source>
</evidence>
<comment type="caution">
    <text evidence="1">The sequence shown here is derived from an EMBL/GenBank/DDBJ whole genome shotgun (WGS) entry which is preliminary data.</text>
</comment>
<dbReference type="SUPFAM" id="SSF52047">
    <property type="entry name" value="RNI-like"/>
    <property type="match status" value="1"/>
</dbReference>
<evidence type="ECO:0008006" key="3">
    <source>
        <dbReference type="Google" id="ProtNLM"/>
    </source>
</evidence>
<keyword evidence="2" id="KW-1185">Reference proteome</keyword>
<protein>
    <recommendedName>
        <fullName evidence="3">ATP synthase subunit s, mitochondrial</fullName>
    </recommendedName>
</protein>
<proteinExistence type="predicted"/>
<dbReference type="AlphaFoldDB" id="A0AAW1MZF0"/>
<dbReference type="Proteomes" id="UP001458880">
    <property type="component" value="Unassembled WGS sequence"/>
</dbReference>
<sequence length="188" mass="21573">MFILYSLNRHLKTQTNVRQLWQWINIIFNKVDDDRRKLLGADRTCAEWLLRNGGQVKWVGVADFLADYNQLPPESTKLYIQEVDASGSSIMHYGFPHFNGCKHIQKVTLHDCGYLYDEALNMLKPIDKTLTNLQVSSCGNITADGLLHLGTLENLKTLVIYDLPYVTNKEKVLSALKQKLPNCNIEYK</sequence>
<dbReference type="InterPro" id="IPR032675">
    <property type="entry name" value="LRR_dom_sf"/>
</dbReference>
<dbReference type="Gene3D" id="3.80.10.10">
    <property type="entry name" value="Ribonuclease Inhibitor"/>
    <property type="match status" value="1"/>
</dbReference>
<dbReference type="EMBL" id="JASPKY010000025">
    <property type="protein sequence ID" value="KAK9751764.1"/>
    <property type="molecule type" value="Genomic_DNA"/>
</dbReference>
<reference evidence="1 2" key="1">
    <citation type="journal article" date="2024" name="BMC Genomics">
        <title>De novo assembly and annotation of Popillia japonica's genome with initial clues to its potential as an invasive pest.</title>
        <authorList>
            <person name="Cucini C."/>
            <person name="Boschi S."/>
            <person name="Funari R."/>
            <person name="Cardaioli E."/>
            <person name="Iannotti N."/>
            <person name="Marturano G."/>
            <person name="Paoli F."/>
            <person name="Bruttini M."/>
            <person name="Carapelli A."/>
            <person name="Frati F."/>
            <person name="Nardi F."/>
        </authorList>
    </citation>
    <scope>NUCLEOTIDE SEQUENCE [LARGE SCALE GENOMIC DNA]</scope>
    <source>
        <strain evidence="1">DMR45628</strain>
    </source>
</reference>
<gene>
    <name evidence="1" type="ORF">QE152_g4646</name>
</gene>
<evidence type="ECO:0000313" key="1">
    <source>
        <dbReference type="EMBL" id="KAK9751764.1"/>
    </source>
</evidence>
<organism evidence="1 2">
    <name type="scientific">Popillia japonica</name>
    <name type="common">Japanese beetle</name>
    <dbReference type="NCBI Taxonomy" id="7064"/>
    <lineage>
        <taxon>Eukaryota</taxon>
        <taxon>Metazoa</taxon>
        <taxon>Ecdysozoa</taxon>
        <taxon>Arthropoda</taxon>
        <taxon>Hexapoda</taxon>
        <taxon>Insecta</taxon>
        <taxon>Pterygota</taxon>
        <taxon>Neoptera</taxon>
        <taxon>Endopterygota</taxon>
        <taxon>Coleoptera</taxon>
        <taxon>Polyphaga</taxon>
        <taxon>Scarabaeiformia</taxon>
        <taxon>Scarabaeidae</taxon>
        <taxon>Rutelinae</taxon>
        <taxon>Popillia</taxon>
    </lineage>
</organism>
<name>A0AAW1MZF0_POPJA</name>